<dbReference type="Proteomes" id="UP000019199">
    <property type="component" value="Unassembled WGS sequence"/>
</dbReference>
<protein>
    <submittedName>
        <fullName evidence="1">Uncharacterized protein</fullName>
    </submittedName>
</protein>
<proteinExistence type="predicted"/>
<reference evidence="1 2" key="1">
    <citation type="submission" date="2013-10" db="EMBL/GenBank/DDBJ databases">
        <title>Antibiotic resistance diversity of beta-lactamase producers in the General Hospital Vienna.</title>
        <authorList>
            <person name="Barisic I."/>
            <person name="Mitteregger D."/>
            <person name="Hirschl A.M."/>
            <person name="Noehammer C."/>
            <person name="Wiesinger-Mayr H."/>
        </authorList>
    </citation>
    <scope>NUCLEOTIDE SEQUENCE [LARGE SCALE GENOMIC DNA]</scope>
    <source>
        <strain evidence="1 2">ISC7</strain>
    </source>
</reference>
<accession>W1F0U2</accession>
<comment type="caution">
    <text evidence="1">The sequence shown here is derived from an EMBL/GenBank/DDBJ whole genome shotgun (WGS) entry which is preliminary data.</text>
</comment>
<sequence length="70" mass="7928">MFIHFQGDGGNLKQRIGFGVKSSCFNIDHNRIKTTKTVAQTGKLSVIGHLILLIRINCSAHYDKYYLSMQ</sequence>
<dbReference type="EMBL" id="CBWN010000114">
    <property type="protein sequence ID" value="CDL27966.1"/>
    <property type="molecule type" value="Genomic_DNA"/>
</dbReference>
<dbReference type="AlphaFoldDB" id="W1F0U2"/>
<evidence type="ECO:0000313" key="2">
    <source>
        <dbReference type="Proteomes" id="UP000019199"/>
    </source>
</evidence>
<organism evidence="1 2">
    <name type="scientific">Escherichia coli ISC7</name>
    <dbReference type="NCBI Taxonomy" id="1432555"/>
    <lineage>
        <taxon>Bacteria</taxon>
        <taxon>Pseudomonadati</taxon>
        <taxon>Pseudomonadota</taxon>
        <taxon>Gammaproteobacteria</taxon>
        <taxon>Enterobacterales</taxon>
        <taxon>Enterobacteriaceae</taxon>
        <taxon>Escherichia</taxon>
    </lineage>
</organism>
<name>W1F0U2_ECOLX</name>
<evidence type="ECO:0000313" key="1">
    <source>
        <dbReference type="EMBL" id="CDL27966.1"/>
    </source>
</evidence>